<reference evidence="2" key="1">
    <citation type="submission" date="2021-09" db="EMBL/GenBank/DDBJ databases">
        <authorList>
            <consortium name="AG Swart"/>
            <person name="Singh M."/>
            <person name="Singh A."/>
            <person name="Seah K."/>
            <person name="Emmerich C."/>
        </authorList>
    </citation>
    <scope>NUCLEOTIDE SEQUENCE</scope>
    <source>
        <strain evidence="2">ATCC30299</strain>
    </source>
</reference>
<evidence type="ECO:0000313" key="3">
    <source>
        <dbReference type="Proteomes" id="UP001162131"/>
    </source>
</evidence>
<dbReference type="Proteomes" id="UP001162131">
    <property type="component" value="Unassembled WGS sequence"/>
</dbReference>
<comment type="caution">
    <text evidence="2">The sequence shown here is derived from an EMBL/GenBank/DDBJ whole genome shotgun (WGS) entry which is preliminary data.</text>
</comment>
<proteinExistence type="predicted"/>
<feature type="region of interest" description="Disordered" evidence="1">
    <location>
        <begin position="196"/>
        <end position="235"/>
    </location>
</feature>
<protein>
    <submittedName>
        <fullName evidence="2">Uncharacterized protein</fullName>
    </submittedName>
</protein>
<organism evidence="2 3">
    <name type="scientific">Blepharisma stoltei</name>
    <dbReference type="NCBI Taxonomy" id="1481888"/>
    <lineage>
        <taxon>Eukaryota</taxon>
        <taxon>Sar</taxon>
        <taxon>Alveolata</taxon>
        <taxon>Ciliophora</taxon>
        <taxon>Postciliodesmatophora</taxon>
        <taxon>Heterotrichea</taxon>
        <taxon>Heterotrichida</taxon>
        <taxon>Blepharismidae</taxon>
        <taxon>Blepharisma</taxon>
    </lineage>
</organism>
<evidence type="ECO:0000313" key="2">
    <source>
        <dbReference type="EMBL" id="CAG9335376.1"/>
    </source>
</evidence>
<feature type="compositionally biased region" description="Low complexity" evidence="1">
    <location>
        <begin position="293"/>
        <end position="304"/>
    </location>
</feature>
<dbReference type="AlphaFoldDB" id="A0AAU9KBH7"/>
<accession>A0AAU9KBH7</accession>
<name>A0AAU9KBH7_9CILI</name>
<sequence>MKNSIQLKGKSLEEINLSLLYHPRLVNNPVFQNLKAEVENYYNERKDKLTERNFQPHNWKNRFFTSLHGLLNEVVYTDNPEIQLQLLGKVKAWYENKLLDNTKFPEIKSRTIEIKDPEAEDNVKPLEEPKIISKDIERKIESPSRITPYIPKAIKIIEKPNKQDKIIKSDMFGLKLPKRSKTAWMNRPKTTIKMLREKRAMKNEPKNSDSSSDDSEPSNNIPQIKDENQSFTTQDGNTRIYNFKLKSLSLSYATDHNSDSPNNSPLLPHINHAYSSTYEPDVLPNKKEERKSFMSSMDSSCRSSSTERHVQTAFPMSRDHNSQLNELISIKNKLASKKLPCTMDVLEIGLLSTNRDIEIAFDPANLPRGGEMLINNPFLKIKKKKGKKKGKKKKKL</sequence>
<feature type="region of interest" description="Disordered" evidence="1">
    <location>
        <begin position="289"/>
        <end position="311"/>
    </location>
</feature>
<keyword evidence="3" id="KW-1185">Reference proteome</keyword>
<dbReference type="EMBL" id="CAJZBQ010000062">
    <property type="protein sequence ID" value="CAG9335376.1"/>
    <property type="molecule type" value="Genomic_DNA"/>
</dbReference>
<evidence type="ECO:0000256" key="1">
    <source>
        <dbReference type="SAM" id="MobiDB-lite"/>
    </source>
</evidence>
<gene>
    <name evidence="2" type="ORF">BSTOLATCC_MIC63851</name>
</gene>
<feature type="compositionally biased region" description="Basic and acidic residues" evidence="1">
    <location>
        <begin position="196"/>
        <end position="207"/>
    </location>
</feature>